<evidence type="ECO:0000256" key="5">
    <source>
        <dbReference type="ARBA" id="ARBA00023136"/>
    </source>
</evidence>
<organism evidence="8 9">
    <name type="scientific">Dasania phycosphaerae</name>
    <dbReference type="NCBI Taxonomy" id="2950436"/>
    <lineage>
        <taxon>Bacteria</taxon>
        <taxon>Pseudomonadati</taxon>
        <taxon>Pseudomonadota</taxon>
        <taxon>Gammaproteobacteria</taxon>
        <taxon>Cellvibrionales</taxon>
        <taxon>Spongiibacteraceae</taxon>
        <taxon>Dasania</taxon>
    </lineage>
</organism>
<feature type="transmembrane region" description="Helical" evidence="6">
    <location>
        <begin position="162"/>
        <end position="183"/>
    </location>
</feature>
<keyword evidence="5 6" id="KW-0472">Membrane</keyword>
<dbReference type="InterPro" id="IPR036259">
    <property type="entry name" value="MFS_trans_sf"/>
</dbReference>
<dbReference type="RefSeq" id="WP_258331714.1">
    <property type="nucleotide sequence ID" value="NZ_JAPTGG010000007.1"/>
</dbReference>
<reference evidence="8 9" key="1">
    <citation type="submission" date="2022-12" db="EMBL/GenBank/DDBJ databases">
        <title>Dasania phycosphaerae sp. nov., isolated from particulate material of the south coast of Korea.</title>
        <authorList>
            <person name="Jiang Y."/>
        </authorList>
    </citation>
    <scope>NUCLEOTIDE SEQUENCE [LARGE SCALE GENOMIC DNA]</scope>
    <source>
        <strain evidence="8 9">GY-19</strain>
    </source>
</reference>
<gene>
    <name evidence="8" type="ORF">O0V09_10175</name>
</gene>
<dbReference type="SUPFAM" id="SSF103473">
    <property type="entry name" value="MFS general substrate transporter"/>
    <property type="match status" value="1"/>
</dbReference>
<keyword evidence="4 6" id="KW-1133">Transmembrane helix</keyword>
<dbReference type="InterPro" id="IPR050189">
    <property type="entry name" value="MFS_Efflux_Transporters"/>
</dbReference>
<keyword evidence="2" id="KW-1003">Cell membrane</keyword>
<dbReference type="Gene3D" id="1.20.1250.20">
    <property type="entry name" value="MFS general substrate transporter like domains"/>
    <property type="match status" value="2"/>
</dbReference>
<dbReference type="PANTHER" id="PTHR43124">
    <property type="entry name" value="PURINE EFFLUX PUMP PBUE"/>
    <property type="match status" value="1"/>
</dbReference>
<feature type="transmembrane region" description="Helical" evidence="6">
    <location>
        <begin position="242"/>
        <end position="264"/>
    </location>
</feature>
<dbReference type="InterPro" id="IPR011701">
    <property type="entry name" value="MFS"/>
</dbReference>
<dbReference type="InterPro" id="IPR020846">
    <property type="entry name" value="MFS_dom"/>
</dbReference>
<keyword evidence="9" id="KW-1185">Reference proteome</keyword>
<dbReference type="PROSITE" id="PS50850">
    <property type="entry name" value="MFS"/>
    <property type="match status" value="1"/>
</dbReference>
<sequence>MKNNTAEFDTAKAITAAIVFSFIGNAVFMGMPMLVGALSDNLGFTEQQVGWLASADLGGMCASSILTSLLVARVNRRYLVALGVVIAVLANYAASLFHDFESLVSLRVLAGFGSGICYATGVASLAGSHNTGRNFSILMFALVAINALELYSFPILSAHWGVNGIFLAFAGSFILALCFIGWLPARAAEQSLAAVGDKQGPVVPVYLPWLCLLAVACFYITIGSYWSFIERAGVDAGLSDSFIANVLTAGTVCTLLGCFAATALSTRLGQSKPLIAALLGMTLTLLMLATGINALSYIAGTMLFNFMWLFTDIYQLGTLSNIDHSGRYVALVPAAQGFAQTLGPSMAGGMLAANMGYGSVMIMGALGSFAAFILYLLVYSILKRSAPAIANAQ</sequence>
<dbReference type="Pfam" id="PF07690">
    <property type="entry name" value="MFS_1"/>
    <property type="match status" value="1"/>
</dbReference>
<protein>
    <submittedName>
        <fullName evidence="8">MFS transporter</fullName>
    </submittedName>
</protein>
<accession>A0A9J6RMM2</accession>
<feature type="transmembrane region" description="Helical" evidence="6">
    <location>
        <begin position="78"/>
        <end position="98"/>
    </location>
</feature>
<feature type="transmembrane region" description="Helical" evidence="6">
    <location>
        <begin position="104"/>
        <end position="125"/>
    </location>
</feature>
<dbReference type="GO" id="GO:0005886">
    <property type="term" value="C:plasma membrane"/>
    <property type="evidence" value="ECO:0007669"/>
    <property type="project" value="UniProtKB-SubCell"/>
</dbReference>
<dbReference type="PANTHER" id="PTHR43124:SF10">
    <property type="entry name" value="PURINE EFFLUX PUMP PBUE"/>
    <property type="match status" value="1"/>
</dbReference>
<evidence type="ECO:0000313" key="9">
    <source>
        <dbReference type="Proteomes" id="UP001069090"/>
    </source>
</evidence>
<feature type="domain" description="Major facilitator superfamily (MFS) profile" evidence="7">
    <location>
        <begin position="10"/>
        <end position="382"/>
    </location>
</feature>
<evidence type="ECO:0000256" key="3">
    <source>
        <dbReference type="ARBA" id="ARBA00022692"/>
    </source>
</evidence>
<proteinExistence type="predicted"/>
<dbReference type="EMBL" id="JAPTGG010000007">
    <property type="protein sequence ID" value="MCZ0865569.1"/>
    <property type="molecule type" value="Genomic_DNA"/>
</dbReference>
<evidence type="ECO:0000256" key="2">
    <source>
        <dbReference type="ARBA" id="ARBA00022475"/>
    </source>
</evidence>
<dbReference type="AlphaFoldDB" id="A0A9J6RMM2"/>
<dbReference type="GO" id="GO:0022857">
    <property type="term" value="F:transmembrane transporter activity"/>
    <property type="evidence" value="ECO:0007669"/>
    <property type="project" value="InterPro"/>
</dbReference>
<evidence type="ECO:0000313" key="8">
    <source>
        <dbReference type="EMBL" id="MCZ0865569.1"/>
    </source>
</evidence>
<comment type="subcellular location">
    <subcellularLocation>
        <location evidence="1">Cell membrane</location>
        <topology evidence="1">Multi-pass membrane protein</topology>
    </subcellularLocation>
</comment>
<feature type="transmembrane region" description="Helical" evidence="6">
    <location>
        <begin position="355"/>
        <end position="378"/>
    </location>
</feature>
<keyword evidence="3 6" id="KW-0812">Transmembrane</keyword>
<evidence type="ECO:0000256" key="1">
    <source>
        <dbReference type="ARBA" id="ARBA00004651"/>
    </source>
</evidence>
<feature type="transmembrane region" description="Helical" evidence="6">
    <location>
        <begin position="137"/>
        <end position="156"/>
    </location>
</feature>
<evidence type="ECO:0000256" key="6">
    <source>
        <dbReference type="SAM" id="Phobius"/>
    </source>
</evidence>
<name>A0A9J6RMM2_9GAMM</name>
<dbReference type="Proteomes" id="UP001069090">
    <property type="component" value="Unassembled WGS sequence"/>
</dbReference>
<evidence type="ECO:0000256" key="4">
    <source>
        <dbReference type="ARBA" id="ARBA00022989"/>
    </source>
</evidence>
<feature type="transmembrane region" description="Helical" evidence="6">
    <location>
        <begin position="276"/>
        <end position="299"/>
    </location>
</feature>
<comment type="caution">
    <text evidence="8">The sequence shown here is derived from an EMBL/GenBank/DDBJ whole genome shotgun (WGS) entry which is preliminary data.</text>
</comment>
<evidence type="ECO:0000259" key="7">
    <source>
        <dbReference type="PROSITE" id="PS50850"/>
    </source>
</evidence>
<feature type="transmembrane region" description="Helical" evidence="6">
    <location>
        <begin position="12"/>
        <end position="31"/>
    </location>
</feature>
<feature type="transmembrane region" description="Helical" evidence="6">
    <location>
        <begin position="51"/>
        <end position="71"/>
    </location>
</feature>
<feature type="transmembrane region" description="Helical" evidence="6">
    <location>
        <begin position="203"/>
        <end position="222"/>
    </location>
</feature>